<evidence type="ECO:0000313" key="4">
    <source>
        <dbReference type="Proteomes" id="UP000192906"/>
    </source>
</evidence>
<dbReference type="CDD" id="cd07067">
    <property type="entry name" value="HP_PGM_like"/>
    <property type="match status" value="1"/>
</dbReference>
<dbReference type="InterPro" id="IPR029033">
    <property type="entry name" value="His_PPase_superfam"/>
</dbReference>
<dbReference type="PANTHER" id="PTHR48100:SF59">
    <property type="entry name" value="ADENOSYLCOBALAMIN_ALPHA-RIBAZOLE PHOSPHATASE"/>
    <property type="match status" value="1"/>
</dbReference>
<protein>
    <submittedName>
        <fullName evidence="3">Probable phosphoglycerate mutase</fullName>
    </submittedName>
</protein>
<dbReference type="AlphaFoldDB" id="A0A1X7C953"/>
<reference evidence="4" key="1">
    <citation type="submission" date="2017-04" db="EMBL/GenBank/DDBJ databases">
        <authorList>
            <person name="Varghese N."/>
            <person name="Submissions S."/>
        </authorList>
    </citation>
    <scope>NUCLEOTIDE SEQUENCE [LARGE SCALE GENOMIC DNA]</scope>
    <source>
        <strain evidence="4">K3S</strain>
    </source>
</reference>
<dbReference type="Gene3D" id="3.40.50.1240">
    <property type="entry name" value="Phosphoglycerate mutase-like"/>
    <property type="match status" value="1"/>
</dbReference>
<feature type="active site" description="Tele-phosphohistidine intermediate" evidence="1">
    <location>
        <position position="11"/>
    </location>
</feature>
<accession>A0A1X7C953</accession>
<gene>
    <name evidence="3" type="ORF">SAMN06295933_0533</name>
</gene>
<evidence type="ECO:0000256" key="1">
    <source>
        <dbReference type="PIRSR" id="PIRSR613078-1"/>
    </source>
</evidence>
<organism evidence="3 4">
    <name type="scientific">Desulfovibrio gilichinskyi</name>
    <dbReference type="NCBI Taxonomy" id="1519643"/>
    <lineage>
        <taxon>Bacteria</taxon>
        <taxon>Pseudomonadati</taxon>
        <taxon>Thermodesulfobacteriota</taxon>
        <taxon>Desulfovibrionia</taxon>
        <taxon>Desulfovibrionales</taxon>
        <taxon>Desulfovibrionaceae</taxon>
        <taxon>Desulfovibrio</taxon>
    </lineage>
</organism>
<dbReference type="Proteomes" id="UP000192906">
    <property type="component" value="Unassembled WGS sequence"/>
</dbReference>
<feature type="binding site" evidence="2">
    <location>
        <position position="60"/>
    </location>
    <ligand>
        <name>substrate</name>
    </ligand>
</feature>
<dbReference type="GO" id="GO:0005737">
    <property type="term" value="C:cytoplasm"/>
    <property type="evidence" value="ECO:0007669"/>
    <property type="project" value="TreeGrafter"/>
</dbReference>
<evidence type="ECO:0000313" key="3">
    <source>
        <dbReference type="EMBL" id="SME92384.1"/>
    </source>
</evidence>
<dbReference type="SUPFAM" id="SSF53254">
    <property type="entry name" value="Phosphoglycerate mutase-like"/>
    <property type="match status" value="1"/>
</dbReference>
<dbReference type="InterPro" id="IPR050275">
    <property type="entry name" value="PGM_Phosphatase"/>
</dbReference>
<dbReference type="OrthoDB" id="9781415at2"/>
<dbReference type="Pfam" id="PF00300">
    <property type="entry name" value="His_Phos_1"/>
    <property type="match status" value="1"/>
</dbReference>
<dbReference type="InterPro" id="IPR013078">
    <property type="entry name" value="His_Pase_superF_clade-1"/>
</dbReference>
<dbReference type="SMART" id="SM00855">
    <property type="entry name" value="PGAM"/>
    <property type="match status" value="1"/>
</dbReference>
<feature type="binding site" evidence="2">
    <location>
        <begin position="10"/>
        <end position="17"/>
    </location>
    <ligand>
        <name>substrate</name>
    </ligand>
</feature>
<dbReference type="GO" id="GO:0016791">
    <property type="term" value="F:phosphatase activity"/>
    <property type="evidence" value="ECO:0007669"/>
    <property type="project" value="TreeGrafter"/>
</dbReference>
<dbReference type="RefSeq" id="WP_085097875.1">
    <property type="nucleotide sequence ID" value="NZ_FWZU01000001.1"/>
</dbReference>
<proteinExistence type="predicted"/>
<dbReference type="STRING" id="1519643.SAMN06295933_0533"/>
<dbReference type="PANTHER" id="PTHR48100">
    <property type="entry name" value="BROAD-SPECIFICITY PHOSPHATASE YOR283W-RELATED"/>
    <property type="match status" value="1"/>
</dbReference>
<evidence type="ECO:0000256" key="2">
    <source>
        <dbReference type="PIRSR" id="PIRSR613078-2"/>
    </source>
</evidence>
<dbReference type="EMBL" id="FWZU01000001">
    <property type="protein sequence ID" value="SME92384.1"/>
    <property type="molecule type" value="Genomic_DNA"/>
</dbReference>
<keyword evidence="4" id="KW-1185">Reference proteome</keyword>
<sequence>MKQVRIALIRHSVTIWNEENRIQGHMDSPLTKHGRKLADKWRKTLSPETFDAVITSDLGRAIETAEIITQGLNIPIIKIPGLREQDWGEWSGLTYKELDQKWPGILSAEEAKGWNFRPVGGESREEISKRALKALEEGISKIIDIIDNETLKVLAVIHEGTLKSITYKLADHDFMPGTPKLIKRRRLHWIKWDGNLSIDRLNDIL</sequence>
<feature type="active site" description="Proton donor/acceptor" evidence="1">
    <location>
        <position position="84"/>
    </location>
</feature>
<name>A0A1X7C953_9BACT</name>